<dbReference type="InterPro" id="IPR008984">
    <property type="entry name" value="SMAD_FHA_dom_sf"/>
</dbReference>
<sequence>MNALTLQWHDAGQEITRKIYEQQPTKNPGTVRIGRDPARCDIVLSNPTVSGLHIEIYFYPEIQGFFIRNLRSQNPPLVDGQQLLQGEMPLKQGSIICLGEMQLKVIAVDIIGIPATILAPPQPPVAQFQIQAGHQHPPTPPIKQAVYGIECPKCHRVSPYEHQHLPCRWCGTSLAAGMSVLVGPQ</sequence>
<name>A0A951UY13_9CYAN</name>
<dbReference type="InterPro" id="IPR000253">
    <property type="entry name" value="FHA_dom"/>
</dbReference>
<organism evidence="2 3">
    <name type="scientific">Cyanomargarita calcarea GSE-NOS-MK-12-04C</name>
    <dbReference type="NCBI Taxonomy" id="2839659"/>
    <lineage>
        <taxon>Bacteria</taxon>
        <taxon>Bacillati</taxon>
        <taxon>Cyanobacteriota</taxon>
        <taxon>Cyanophyceae</taxon>
        <taxon>Nostocales</taxon>
        <taxon>Cyanomargaritaceae</taxon>
        <taxon>Cyanomargarita</taxon>
    </lineage>
</organism>
<reference evidence="2" key="2">
    <citation type="journal article" date="2022" name="Microbiol. Resour. Announc.">
        <title>Metagenome Sequencing to Explore Phylogenomics of Terrestrial Cyanobacteria.</title>
        <authorList>
            <person name="Ward R.D."/>
            <person name="Stajich J.E."/>
            <person name="Johansen J.R."/>
            <person name="Huntemann M."/>
            <person name="Clum A."/>
            <person name="Foster B."/>
            <person name="Foster B."/>
            <person name="Roux S."/>
            <person name="Palaniappan K."/>
            <person name="Varghese N."/>
            <person name="Mukherjee S."/>
            <person name="Reddy T.B.K."/>
            <person name="Daum C."/>
            <person name="Copeland A."/>
            <person name="Chen I.A."/>
            <person name="Ivanova N.N."/>
            <person name="Kyrpides N.C."/>
            <person name="Shapiro N."/>
            <person name="Eloe-Fadrosh E.A."/>
            <person name="Pietrasiak N."/>
        </authorList>
    </citation>
    <scope>NUCLEOTIDE SEQUENCE</scope>
    <source>
        <strain evidence="2">GSE-NOS-MK-12-04C</strain>
    </source>
</reference>
<evidence type="ECO:0000259" key="1">
    <source>
        <dbReference type="PROSITE" id="PS50006"/>
    </source>
</evidence>
<dbReference type="Proteomes" id="UP000729701">
    <property type="component" value="Unassembled WGS sequence"/>
</dbReference>
<dbReference type="AlphaFoldDB" id="A0A951UY13"/>
<feature type="domain" description="FHA" evidence="1">
    <location>
        <begin position="31"/>
        <end position="83"/>
    </location>
</feature>
<comment type="caution">
    <text evidence="2">The sequence shown here is derived from an EMBL/GenBank/DDBJ whole genome shotgun (WGS) entry which is preliminary data.</text>
</comment>
<protein>
    <submittedName>
        <fullName evidence="2">FHA domain-containing protein</fullName>
    </submittedName>
</protein>
<gene>
    <name evidence="2" type="ORF">KME60_26250</name>
</gene>
<proteinExistence type="predicted"/>
<dbReference type="Pfam" id="PF00498">
    <property type="entry name" value="FHA"/>
    <property type="match status" value="1"/>
</dbReference>
<reference evidence="2" key="1">
    <citation type="submission" date="2021-05" db="EMBL/GenBank/DDBJ databases">
        <authorList>
            <person name="Pietrasiak N."/>
            <person name="Ward R."/>
            <person name="Stajich J.E."/>
            <person name="Kurbessoian T."/>
        </authorList>
    </citation>
    <scope>NUCLEOTIDE SEQUENCE</scope>
    <source>
        <strain evidence="2">GSE-NOS-MK-12-04C</strain>
    </source>
</reference>
<dbReference type="Gene3D" id="2.60.200.20">
    <property type="match status" value="1"/>
</dbReference>
<dbReference type="SUPFAM" id="SSF49879">
    <property type="entry name" value="SMAD/FHA domain"/>
    <property type="match status" value="1"/>
</dbReference>
<accession>A0A951UY13</accession>
<dbReference type="SMART" id="SM00240">
    <property type="entry name" value="FHA"/>
    <property type="match status" value="1"/>
</dbReference>
<dbReference type="PROSITE" id="PS50006">
    <property type="entry name" value="FHA_DOMAIN"/>
    <property type="match status" value="1"/>
</dbReference>
<dbReference type="CDD" id="cd00060">
    <property type="entry name" value="FHA"/>
    <property type="match status" value="1"/>
</dbReference>
<dbReference type="EMBL" id="JAHHGZ010000035">
    <property type="protein sequence ID" value="MBW4670830.1"/>
    <property type="molecule type" value="Genomic_DNA"/>
</dbReference>
<evidence type="ECO:0000313" key="2">
    <source>
        <dbReference type="EMBL" id="MBW4670830.1"/>
    </source>
</evidence>
<evidence type="ECO:0000313" key="3">
    <source>
        <dbReference type="Proteomes" id="UP000729701"/>
    </source>
</evidence>